<evidence type="ECO:0000256" key="3">
    <source>
        <dbReference type="SAM" id="MobiDB-lite"/>
    </source>
</evidence>
<feature type="region of interest" description="Disordered" evidence="3">
    <location>
        <begin position="30"/>
        <end position="161"/>
    </location>
</feature>
<dbReference type="EMBL" id="CP014501">
    <property type="protein sequence ID" value="ANB13462.1"/>
    <property type="molecule type" value="Genomic_DNA"/>
</dbReference>
<feature type="coiled-coil region" evidence="2">
    <location>
        <begin position="195"/>
        <end position="250"/>
    </location>
</feature>
<dbReference type="PANTHER" id="PTHR13275">
    <property type="entry name" value="YL-1 PROTEIN TRANSCRIPTION FACTOR-LIKE 1"/>
    <property type="match status" value="1"/>
</dbReference>
<feature type="compositionally biased region" description="Basic and acidic residues" evidence="3">
    <location>
        <begin position="501"/>
        <end position="529"/>
    </location>
</feature>
<feature type="compositionally biased region" description="Acidic residues" evidence="3">
    <location>
        <begin position="107"/>
        <end position="135"/>
    </location>
</feature>
<dbReference type="KEGG" id="slb:AWJ20_1753"/>
<dbReference type="PANTHER" id="PTHR13275:SF4">
    <property type="entry name" value="VACUOLAR PROTEIN SORTING-ASSOCIATED PROTEIN 72 HOMOLOG"/>
    <property type="match status" value="1"/>
</dbReference>
<accession>A0A167DZ23</accession>
<dbReference type="InterPro" id="IPR046757">
    <property type="entry name" value="YL1_N"/>
</dbReference>
<dbReference type="RefSeq" id="XP_018735939.1">
    <property type="nucleotide sequence ID" value="XM_018878658.1"/>
</dbReference>
<keyword evidence="6" id="KW-1185">Reference proteome</keyword>
<feature type="region of interest" description="Disordered" evidence="3">
    <location>
        <begin position="329"/>
        <end position="385"/>
    </location>
</feature>
<evidence type="ECO:0000313" key="6">
    <source>
        <dbReference type="Proteomes" id="UP000189580"/>
    </source>
</evidence>
<dbReference type="AlphaFoldDB" id="A0A167DZ23"/>
<feature type="domain" description="Vps72/YL1 C-terminal" evidence="4">
    <location>
        <begin position="594"/>
        <end position="623"/>
    </location>
</feature>
<evidence type="ECO:0000313" key="5">
    <source>
        <dbReference type="EMBL" id="ANB13462.1"/>
    </source>
</evidence>
<feature type="compositionally biased region" description="Acidic residues" evidence="3">
    <location>
        <begin position="30"/>
        <end position="73"/>
    </location>
</feature>
<dbReference type="OrthoDB" id="49520at2759"/>
<dbReference type="GO" id="GO:0005634">
    <property type="term" value="C:nucleus"/>
    <property type="evidence" value="ECO:0007669"/>
    <property type="project" value="TreeGrafter"/>
</dbReference>
<name>A0A167DZ23_9ASCO</name>
<comment type="similarity">
    <text evidence="1">Belongs to the VPS72/YL1 family.</text>
</comment>
<keyword evidence="2" id="KW-0175">Coiled coil</keyword>
<gene>
    <name evidence="5" type="primary">VPS72</name>
    <name evidence="5" type="ORF">AWJ20_1753</name>
</gene>
<reference evidence="5 6" key="1">
    <citation type="submission" date="2016-02" db="EMBL/GenBank/DDBJ databases">
        <title>Complete genome sequence and transcriptome regulation of the pentose utilising yeast Sugiyamaella lignohabitans.</title>
        <authorList>
            <person name="Bellasio M."/>
            <person name="Peymann A."/>
            <person name="Valli M."/>
            <person name="Sipitzky M."/>
            <person name="Graf A."/>
            <person name="Sauer M."/>
            <person name="Marx H."/>
            <person name="Mattanovich D."/>
        </authorList>
    </citation>
    <scope>NUCLEOTIDE SEQUENCE [LARGE SCALE GENOMIC DNA]</scope>
    <source>
        <strain evidence="5 6">CBS 10342</strain>
    </source>
</reference>
<dbReference type="GeneID" id="30033590"/>
<dbReference type="SMART" id="SM00993">
    <property type="entry name" value="YL1_C"/>
    <property type="match status" value="1"/>
</dbReference>
<organism evidence="5 6">
    <name type="scientific">Sugiyamaella lignohabitans</name>
    <dbReference type="NCBI Taxonomy" id="796027"/>
    <lineage>
        <taxon>Eukaryota</taxon>
        <taxon>Fungi</taxon>
        <taxon>Dikarya</taxon>
        <taxon>Ascomycota</taxon>
        <taxon>Saccharomycotina</taxon>
        <taxon>Dipodascomycetes</taxon>
        <taxon>Dipodascales</taxon>
        <taxon>Trichomonascaceae</taxon>
        <taxon>Sugiyamaella</taxon>
    </lineage>
</organism>
<evidence type="ECO:0000256" key="2">
    <source>
        <dbReference type="SAM" id="Coils"/>
    </source>
</evidence>
<protein>
    <submittedName>
        <fullName evidence="5">Putative vacuolar protein sorting protein</fullName>
    </submittedName>
</protein>
<feature type="compositionally biased region" description="Basic and acidic residues" evidence="3">
    <location>
        <begin position="440"/>
        <end position="452"/>
    </location>
</feature>
<feature type="compositionally biased region" description="Basic and acidic residues" evidence="3">
    <location>
        <begin position="136"/>
        <end position="148"/>
    </location>
</feature>
<dbReference type="Pfam" id="PF08265">
    <property type="entry name" value="YL1_C"/>
    <property type="match status" value="1"/>
</dbReference>
<sequence length="660" mass="74294">MEEELSVEDSIIATRARRSNAGNRLRSLLEAEEPLEDEENIFMEFEDDQEFEIKEDEDDGEDGEDDEGEDDSGNEGLGDTVDVDEAALNGSQSQDRHMKNKRSHDEVDGDADDSNFSDSDDSSIEGGDSDEDEGEKELQRRNREEKRQQQKLKQKKMLQLPTFKQPKAHTVQKAPKLKKQFAPLSENLLATHRRVSKREATVRNKQDIIERLQEQEARKANYVAPVVKKVRKMTQEEKLAEAKITEEKNTASLNYFFAQEEERKQRRRAAMLAKRVPMKSFIRYISATKLIPPKRIFNRRAPITVFHDMGKEKAIQVISEDCKLERKDEENLKGDNLNSDTTDEHKASDYTAKKDKGDDGVMGSGTADQSEGSGTGIDGGSVTEPMDDRMEVVQNHDKSKVQFIYRTSDSVLDGNIDASDKNPSEPQPRIIENQPSHVKSKVEIVDVEKDLEADPSLETVEQSKDILMQDSKDVGSLGLTGQQDDSKESEPITFEASGQESNEKLQTDKDIKEDSKTDVESDEVRVKIEDENEEPEDVDVPKILKLQGPYSIRSKNTISLVNFPESTDLSDTKTKVILFGPASLTRPHPPKHRGPCAVTGLPSKYMDPQTSIPYSSMEAYKILSLVKRGFLTWNCEFGGLYTGLRDSQRHANGVPEGFSG</sequence>
<dbReference type="Pfam" id="PF05764">
    <property type="entry name" value="YL1"/>
    <property type="match status" value="2"/>
</dbReference>
<dbReference type="InterPro" id="IPR013272">
    <property type="entry name" value="Vps72/YL1_C"/>
</dbReference>
<dbReference type="Proteomes" id="UP000189580">
    <property type="component" value="Chromosome a"/>
</dbReference>
<evidence type="ECO:0000259" key="4">
    <source>
        <dbReference type="SMART" id="SM00993"/>
    </source>
</evidence>
<feature type="region of interest" description="Disordered" evidence="3">
    <location>
        <begin position="412"/>
        <end position="535"/>
    </location>
</feature>
<feature type="compositionally biased region" description="Basic and acidic residues" evidence="3">
    <location>
        <begin position="342"/>
        <end position="359"/>
    </location>
</feature>
<evidence type="ECO:0000256" key="1">
    <source>
        <dbReference type="ARBA" id="ARBA00006832"/>
    </source>
</evidence>
<proteinExistence type="inferred from homology"/>